<dbReference type="InterPro" id="IPR007541">
    <property type="entry name" value="Uncharacterised_BSP"/>
</dbReference>
<dbReference type="EMBL" id="LCTV02000005">
    <property type="protein sequence ID" value="PRQ75297.1"/>
    <property type="molecule type" value="Genomic_DNA"/>
</dbReference>
<sequence length="268" mass="29629">MAPTPTKPPATAHPIPKLLLRCYDVAHPGSSAFFGTPPSVDQKLKAGVSTVLSRLYPSPDEPPPPIRSVTLILEAFDGVAYTCGSKLDEEHKEVHLSLSYLADVQKNAKSDSNRVANEVMGVLVHELVHAFQFNGKGTVPGGVIEGIADWLRGEAGLAPPHWRERPGEDDRWDAGYEWTGYFLAWLSRHTRNPSLIPQLNRTLQKATWDDGAHLRKLLGGNEPEELWEEYKRSFDGKRVDEDEAPQPVPTHRPLADGGAPRSGYSVQY</sequence>
<organism evidence="2 3">
    <name type="scientific">Rhodotorula toruloides</name>
    <name type="common">Yeast</name>
    <name type="synonym">Rhodosporidium toruloides</name>
    <dbReference type="NCBI Taxonomy" id="5286"/>
    <lineage>
        <taxon>Eukaryota</taxon>
        <taxon>Fungi</taxon>
        <taxon>Dikarya</taxon>
        <taxon>Basidiomycota</taxon>
        <taxon>Pucciniomycotina</taxon>
        <taxon>Microbotryomycetes</taxon>
        <taxon>Sporidiobolales</taxon>
        <taxon>Sporidiobolaceae</taxon>
        <taxon>Rhodotorula</taxon>
    </lineage>
</organism>
<dbReference type="Pfam" id="PF04450">
    <property type="entry name" value="BSP"/>
    <property type="match status" value="1"/>
</dbReference>
<dbReference type="PANTHER" id="PTHR33321">
    <property type="match status" value="1"/>
</dbReference>
<dbReference type="PANTHER" id="PTHR33321:SF12">
    <property type="entry name" value="PLANT BASIC SECRETORY PROTEIN (BSP) FAMILY PROTEIN"/>
    <property type="match status" value="1"/>
</dbReference>
<reference evidence="2 3" key="1">
    <citation type="journal article" date="2018" name="Elife">
        <title>Functional genomics of lipid metabolism in the oleaginous yeast Rhodosporidium toruloides.</title>
        <authorList>
            <person name="Coradetti S.T."/>
            <person name="Pinel D."/>
            <person name="Geiselman G."/>
            <person name="Ito M."/>
            <person name="Mondo S."/>
            <person name="Reilly M.C."/>
            <person name="Cheng Y.F."/>
            <person name="Bauer S."/>
            <person name="Grigoriev I."/>
            <person name="Gladden J.M."/>
            <person name="Simmons B.A."/>
            <person name="Brem R."/>
            <person name="Arkin A.P."/>
            <person name="Skerker J.M."/>
        </authorList>
    </citation>
    <scope>NUCLEOTIDE SEQUENCE [LARGE SCALE GENOMIC DNA]</scope>
    <source>
        <strain evidence="2 3">NBRC 0880</strain>
    </source>
</reference>
<name>A0A2T0ABB6_RHOTO</name>
<dbReference type="Proteomes" id="UP000239560">
    <property type="component" value="Unassembled WGS sequence"/>
</dbReference>
<evidence type="ECO:0008006" key="4">
    <source>
        <dbReference type="Google" id="ProtNLM"/>
    </source>
</evidence>
<evidence type="ECO:0000256" key="1">
    <source>
        <dbReference type="SAM" id="MobiDB-lite"/>
    </source>
</evidence>
<evidence type="ECO:0000313" key="3">
    <source>
        <dbReference type="Proteomes" id="UP000239560"/>
    </source>
</evidence>
<evidence type="ECO:0000313" key="2">
    <source>
        <dbReference type="EMBL" id="PRQ75297.1"/>
    </source>
</evidence>
<feature type="region of interest" description="Disordered" evidence="1">
    <location>
        <begin position="233"/>
        <end position="268"/>
    </location>
</feature>
<accession>A0A2T0ABB6</accession>
<dbReference type="OrthoDB" id="891726at2759"/>
<comment type="caution">
    <text evidence="2">The sequence shown here is derived from an EMBL/GenBank/DDBJ whole genome shotgun (WGS) entry which is preliminary data.</text>
</comment>
<gene>
    <name evidence="2" type="ORF">AAT19DRAFT_14319</name>
</gene>
<protein>
    <recommendedName>
        <fullName evidence="4">PBSP domain protein</fullName>
    </recommendedName>
</protein>
<dbReference type="AlphaFoldDB" id="A0A2T0ABB6"/>
<proteinExistence type="predicted"/>